<organism evidence="4 5">
    <name type="scientific">Rhodonia placenta</name>
    <dbReference type="NCBI Taxonomy" id="104341"/>
    <lineage>
        <taxon>Eukaryota</taxon>
        <taxon>Fungi</taxon>
        <taxon>Dikarya</taxon>
        <taxon>Basidiomycota</taxon>
        <taxon>Agaricomycotina</taxon>
        <taxon>Agaricomycetes</taxon>
        <taxon>Polyporales</taxon>
        <taxon>Adustoporiaceae</taxon>
        <taxon>Rhodonia</taxon>
    </lineage>
</organism>
<feature type="compositionally biased region" description="Acidic residues" evidence="2">
    <location>
        <begin position="1017"/>
        <end position="1027"/>
    </location>
</feature>
<dbReference type="EMBL" id="JADOXO010000333">
    <property type="protein sequence ID" value="KAF9806365.1"/>
    <property type="molecule type" value="Genomic_DNA"/>
</dbReference>
<keyword evidence="3" id="KW-0732">Signal</keyword>
<dbReference type="Proteomes" id="UP000639403">
    <property type="component" value="Unassembled WGS sequence"/>
</dbReference>
<keyword evidence="1" id="KW-0175">Coiled coil</keyword>
<dbReference type="PANTHER" id="PTHR23160">
    <property type="entry name" value="SYNAPTONEMAL COMPLEX PROTEIN-RELATED"/>
    <property type="match status" value="1"/>
</dbReference>
<dbReference type="AlphaFoldDB" id="A0A8H7NVM7"/>
<feature type="region of interest" description="Disordered" evidence="2">
    <location>
        <begin position="599"/>
        <end position="816"/>
    </location>
</feature>
<evidence type="ECO:0000256" key="2">
    <source>
        <dbReference type="SAM" id="MobiDB-lite"/>
    </source>
</evidence>
<feature type="signal peptide" evidence="3">
    <location>
        <begin position="1"/>
        <end position="21"/>
    </location>
</feature>
<accession>A0A8H7NVM7</accession>
<feature type="compositionally biased region" description="Low complexity" evidence="2">
    <location>
        <begin position="767"/>
        <end position="782"/>
    </location>
</feature>
<name>A0A8H7NVM7_9APHY</name>
<feature type="compositionally biased region" description="Basic and acidic residues" evidence="2">
    <location>
        <begin position="670"/>
        <end position="691"/>
    </location>
</feature>
<feature type="region of interest" description="Disordered" evidence="2">
    <location>
        <begin position="558"/>
        <end position="587"/>
    </location>
</feature>
<comment type="caution">
    <text evidence="4">The sequence shown here is derived from an EMBL/GenBank/DDBJ whole genome shotgun (WGS) entry which is preliminary data.</text>
</comment>
<feature type="compositionally biased region" description="Polar residues" evidence="2">
    <location>
        <begin position="692"/>
        <end position="708"/>
    </location>
</feature>
<reference evidence="4" key="2">
    <citation type="journal article" name="Front. Microbiol.">
        <title>Degradative Capacity of Two Strains of Rhodonia placenta: From Phenotype to Genotype.</title>
        <authorList>
            <person name="Kolle M."/>
            <person name="Horta M.A.C."/>
            <person name="Nowrousian M."/>
            <person name="Ohm R.A."/>
            <person name="Benz J.P."/>
            <person name="Pilgard A."/>
        </authorList>
    </citation>
    <scope>NUCLEOTIDE SEQUENCE</scope>
    <source>
        <strain evidence="4">FPRL280</strain>
    </source>
</reference>
<gene>
    <name evidence="4" type="ORF">IEO21_08699</name>
</gene>
<feature type="region of interest" description="Disordered" evidence="2">
    <location>
        <begin position="1017"/>
        <end position="1095"/>
    </location>
</feature>
<reference evidence="4" key="1">
    <citation type="submission" date="2020-11" db="EMBL/GenBank/DDBJ databases">
        <authorList>
            <person name="Koelle M."/>
            <person name="Horta M.A.C."/>
            <person name="Nowrousian M."/>
            <person name="Ohm R.A."/>
            <person name="Benz P."/>
            <person name="Pilgard A."/>
        </authorList>
    </citation>
    <scope>NUCLEOTIDE SEQUENCE</scope>
    <source>
        <strain evidence="4">FPRL280</strain>
    </source>
</reference>
<feature type="compositionally biased region" description="Acidic residues" evidence="2">
    <location>
        <begin position="1037"/>
        <end position="1074"/>
    </location>
</feature>
<dbReference type="PANTHER" id="PTHR23160:SF19">
    <property type="entry name" value="MYOSIN HEAVY CHAIN-RELATED PROTEIN"/>
    <property type="match status" value="1"/>
</dbReference>
<evidence type="ECO:0000256" key="3">
    <source>
        <dbReference type="SAM" id="SignalP"/>
    </source>
</evidence>
<evidence type="ECO:0000313" key="4">
    <source>
        <dbReference type="EMBL" id="KAF9806365.1"/>
    </source>
</evidence>
<feature type="region of interest" description="Disordered" evidence="2">
    <location>
        <begin position="1109"/>
        <end position="1166"/>
    </location>
</feature>
<evidence type="ECO:0000313" key="5">
    <source>
        <dbReference type="Proteomes" id="UP000639403"/>
    </source>
</evidence>
<sequence length="1257" mass="137836">MLWLQIASQIGIAIFTFVVQMQVPNHLYVPEIVGLFIDAAAPHLVYIAEEVKLSFRSTHPTLPAYPTCHSLIPSSTTGVCKDIILWTPTAVAVPVELHPPAVATPFVASSSVPTISTSTPTFTQASTIGDAWPETLTWDDDAIDLDNHFCPAYLASMVPTCYLRPIHIVAVSITFAMVWGVYALIKISNTQRNEKTASTHSGLWGYTQGNIVAKLVGIVYGGAPSRSRKSSLDRDDASSTVPCAFADHDPVPTVLPHAYQCDVSDSMAAHVEQQTAASVAHGSNSTPVSSKSSWAPSRIALMPEEASMARTAYACERYAKVCAEAIKIMEYHSARPALLRDAMVSEREGFLAFVEQEVQRAVGVQAQWEDRCAELTRTYVAMTARQTEVNRTLALLKSTRARLDLERAATRKEHEQRARDRAQVEHKRALIEFECMEAETKRKEATWRRMRAIVERKELEEQCETSEKERFQHEAARAQAEKERAKAEQTRAEAVAKRIQLEERREMLEKRHARIKAARMQAEEERLEAERRHVQAMADRVALGKRREMLEKEHARLEAERKRLEAERKRLEAERRRDQEAQAEKMEEKVLCERGVHTTHAEYRDAQTGPGGLCEDGMQTDSTEGVREQEAQTDAAESLCHNEAQTDPEEAQIDQAERVREQGVETQQEEPLRESHEHMHHDVYGRHHSETEPMNQGSIEGEQQAQDSQDTKPVEQAGLVGSVEQVIQPVQDAPTQHSGSSGNGFTLHYAAPRQPTPPASPWLQEHQQAVQAAQVSPLQVAVRAPSPESDPDDSATAEEQPSPPIPVAATNPVDTSSSELNAALALLGILGQPQAQNVPNAQVENGGDAGQGGQRQVDDVNMDAMPQLQGGYQPALDSSYYQPMPPQTWQGPSSTAGPYGYQWAAQPLPPAAATDQQFMEYEPAPPPPTASLMLNQAPSSSRYVAPDVVTSHYAEPRTAQAPVSPPIAPGPEILEFFQNWLATNGPQDLQGGQEMHVEDGAHHAEDAQSQSDELEVDLGYDDDDDDYSATAYSAASDDPEDDDSEEEDSEDDDSEEDDSEGSTEEDESDSEEETAQFLPMGHPAGQPPLAGQSNASPVAWGAEVDFAIPPPTYGPSQPWGAPMMVQHDPAPSTSMSTPSSRPDEHAQRGHSGAAESNGVPTAAPTEQRSLSLHELMMAEAAAQSSELADVDATAKTLVRMNGAMLFVGLNRSQLEVLTPLYTPGLNGCPKRHPRRSLCRTSGYLETKHTANEKTGEC</sequence>
<protein>
    <submittedName>
        <fullName evidence="4">Uncharacterized protein</fullName>
    </submittedName>
</protein>
<feature type="compositionally biased region" description="Polar residues" evidence="2">
    <location>
        <begin position="733"/>
        <end position="744"/>
    </location>
</feature>
<feature type="region of interest" description="Disordered" evidence="2">
    <location>
        <begin position="274"/>
        <end position="294"/>
    </location>
</feature>
<feature type="compositionally biased region" description="Low complexity" evidence="2">
    <location>
        <begin position="1131"/>
        <end position="1140"/>
    </location>
</feature>
<evidence type="ECO:0000256" key="1">
    <source>
        <dbReference type="ARBA" id="ARBA00023054"/>
    </source>
</evidence>
<proteinExistence type="predicted"/>
<feature type="chain" id="PRO_5034931699" evidence="3">
    <location>
        <begin position="22"/>
        <end position="1257"/>
    </location>
</feature>
<dbReference type="GO" id="GO:0007131">
    <property type="term" value="P:reciprocal meiotic recombination"/>
    <property type="evidence" value="ECO:0007669"/>
    <property type="project" value="TreeGrafter"/>
</dbReference>